<reference evidence="5" key="1">
    <citation type="submission" date="2024-06" db="EMBL/GenBank/DDBJ databases">
        <title>Mesorhizobium karijinii sp. nov., a symbiont of the iconic Swainsona formosa from arid Australia.</title>
        <authorList>
            <person name="Hill Y.J."/>
            <person name="Watkin E.L.J."/>
            <person name="O'Hara G.W."/>
            <person name="Terpolilli J."/>
            <person name="Tye M.L."/>
            <person name="Kohlmeier M.G."/>
        </authorList>
    </citation>
    <scope>NUCLEOTIDE SEQUENCE</scope>
    <source>
        <strain evidence="5">WSM2240</strain>
    </source>
</reference>
<proteinExistence type="inferred from homology"/>
<organism evidence="5">
    <name type="scientific">Mesorhizobium sp. WSM2240</name>
    <dbReference type="NCBI Taxonomy" id="3228851"/>
    <lineage>
        <taxon>Bacteria</taxon>
        <taxon>Pseudomonadati</taxon>
        <taxon>Pseudomonadota</taxon>
        <taxon>Alphaproteobacteria</taxon>
        <taxon>Hyphomicrobiales</taxon>
        <taxon>Phyllobacteriaceae</taxon>
        <taxon>Mesorhizobium</taxon>
    </lineage>
</organism>
<dbReference type="RefSeq" id="WP_353643893.1">
    <property type="nucleotide sequence ID" value="NZ_CP159253.1"/>
</dbReference>
<dbReference type="EMBL" id="CP159253">
    <property type="protein sequence ID" value="XCG48575.1"/>
    <property type="molecule type" value="Genomic_DNA"/>
</dbReference>
<feature type="active site" description="Proton donor/acceptor" evidence="2">
    <location>
        <position position="199"/>
    </location>
</feature>
<feature type="binding site" evidence="3">
    <location>
        <position position="101"/>
    </location>
    <ligand>
        <name>substrate</name>
    </ligand>
</feature>
<gene>
    <name evidence="5" type="ORF">ABVK50_25655</name>
</gene>
<sequence>MAEPAVSVFSDVACELGEGPSYDPGSGKLFWFDIVGRKLLEKRFPDGATTVHDLPFMASAIAIIDADRQLLVAENGLYLRDARTGALTLHTPLEADNPLTRSNDSRVHPSGAMWIGTMPKDEGPKDGAIYWFRAGEIRLLYPDIAIPNSICFSPDGATAYFTDTPSGLLLRVACDPLTGMPAGEPAIFLDWRGQEGWIDGSVVDADGVLWNARWGAGSVDAWSPEGRRLRSIPIPASQSSCPAFAGPDAARLVVTSAWKGLDAEARRADPQAGKTFLIDLPVRGRFEPKVSI</sequence>
<comment type="cofactor">
    <cofactor evidence="3">
        <name>Zn(2+)</name>
        <dbReference type="ChEBI" id="CHEBI:29105"/>
    </cofactor>
    <text evidence="3">Binds 1 divalent metal cation per subunit.</text>
</comment>
<feature type="binding site" evidence="3">
    <location>
        <position position="18"/>
    </location>
    <ligand>
        <name>a divalent metal cation</name>
        <dbReference type="ChEBI" id="CHEBI:60240"/>
    </ligand>
</feature>
<accession>A0AAU8CNT2</accession>
<feature type="binding site" evidence="3">
    <location>
        <position position="148"/>
    </location>
    <ligand>
        <name>a divalent metal cation</name>
        <dbReference type="ChEBI" id="CHEBI:60240"/>
    </ligand>
</feature>
<comment type="similarity">
    <text evidence="1">Belongs to the SMP-30/CGR1 family.</text>
</comment>
<dbReference type="GO" id="GO:0019853">
    <property type="term" value="P:L-ascorbic acid biosynthetic process"/>
    <property type="evidence" value="ECO:0007669"/>
    <property type="project" value="TreeGrafter"/>
</dbReference>
<protein>
    <submittedName>
        <fullName evidence="5">SMP-30/gluconolactonase/LRE family protein</fullName>
    </submittedName>
</protein>
<evidence type="ECO:0000313" key="5">
    <source>
        <dbReference type="EMBL" id="XCG48575.1"/>
    </source>
</evidence>
<dbReference type="PANTHER" id="PTHR10907">
    <property type="entry name" value="REGUCALCIN"/>
    <property type="match status" value="1"/>
</dbReference>
<dbReference type="Pfam" id="PF08450">
    <property type="entry name" value="SGL"/>
    <property type="match status" value="1"/>
</dbReference>
<feature type="binding site" evidence="3">
    <location>
        <position position="103"/>
    </location>
    <ligand>
        <name>substrate</name>
    </ligand>
</feature>
<name>A0AAU8CNT2_9HYPH</name>
<dbReference type="AlphaFoldDB" id="A0AAU8CNT2"/>
<keyword evidence="3" id="KW-0862">Zinc</keyword>
<dbReference type="SUPFAM" id="SSF63829">
    <property type="entry name" value="Calcium-dependent phosphotriesterase"/>
    <property type="match status" value="1"/>
</dbReference>
<evidence type="ECO:0000259" key="4">
    <source>
        <dbReference type="Pfam" id="PF08450"/>
    </source>
</evidence>
<evidence type="ECO:0000256" key="2">
    <source>
        <dbReference type="PIRSR" id="PIRSR605511-1"/>
    </source>
</evidence>
<feature type="binding site" evidence="3">
    <location>
        <position position="199"/>
    </location>
    <ligand>
        <name>a divalent metal cation</name>
        <dbReference type="ChEBI" id="CHEBI:60240"/>
    </ligand>
</feature>
<evidence type="ECO:0000256" key="1">
    <source>
        <dbReference type="ARBA" id="ARBA00008853"/>
    </source>
</evidence>
<keyword evidence="3" id="KW-0479">Metal-binding</keyword>
<feature type="binding site" evidence="3">
    <location>
        <position position="121"/>
    </location>
    <ligand>
        <name>substrate</name>
    </ligand>
</feature>
<dbReference type="PANTHER" id="PTHR10907:SF47">
    <property type="entry name" value="REGUCALCIN"/>
    <property type="match status" value="1"/>
</dbReference>
<dbReference type="InterPro" id="IPR011042">
    <property type="entry name" value="6-blade_b-propeller_TolB-like"/>
</dbReference>
<dbReference type="PRINTS" id="PR01790">
    <property type="entry name" value="SMP30FAMILY"/>
</dbReference>
<dbReference type="GO" id="GO:0005509">
    <property type="term" value="F:calcium ion binding"/>
    <property type="evidence" value="ECO:0007669"/>
    <property type="project" value="TreeGrafter"/>
</dbReference>
<evidence type="ECO:0000256" key="3">
    <source>
        <dbReference type="PIRSR" id="PIRSR605511-2"/>
    </source>
</evidence>
<dbReference type="GO" id="GO:0004341">
    <property type="term" value="F:gluconolactonase activity"/>
    <property type="evidence" value="ECO:0007669"/>
    <property type="project" value="TreeGrafter"/>
</dbReference>
<dbReference type="InterPro" id="IPR005511">
    <property type="entry name" value="SMP-30"/>
</dbReference>
<dbReference type="Gene3D" id="2.120.10.30">
    <property type="entry name" value="TolB, C-terminal domain"/>
    <property type="match status" value="1"/>
</dbReference>
<dbReference type="InterPro" id="IPR013658">
    <property type="entry name" value="SGL"/>
</dbReference>
<feature type="domain" description="SMP-30/Gluconolactonase/LRE-like region" evidence="4">
    <location>
        <begin position="16"/>
        <end position="257"/>
    </location>
</feature>